<comment type="caution">
    <text evidence="1">The sequence shown here is derived from an EMBL/GenBank/DDBJ whole genome shotgun (WGS) entry which is preliminary data.</text>
</comment>
<organism evidence="1 2">
    <name type="scientific">Candidatus Nitrosocosmicus arcticus</name>
    <dbReference type="NCBI Taxonomy" id="2035267"/>
    <lineage>
        <taxon>Archaea</taxon>
        <taxon>Nitrososphaerota</taxon>
        <taxon>Nitrososphaeria</taxon>
        <taxon>Nitrososphaerales</taxon>
        <taxon>Nitrososphaeraceae</taxon>
        <taxon>Candidatus Nitrosocosmicus</taxon>
    </lineage>
</organism>
<sequence length="137" mass="16540">MHKKYAEKPPMVLISGSCLDFRKEREHIMELVGELEWGCHYQSKFECSSVGKTMGWDFFDLYFEMEFITTLSQVHPKMLKEEGNILEQQFLLWLGKQFRKMKKEYHLKLVETPYEVSKGFRIDPESYRTEETLWDLR</sequence>
<dbReference type="EMBL" id="VOAH01000004">
    <property type="protein sequence ID" value="TVP41211.1"/>
    <property type="molecule type" value="Genomic_DNA"/>
</dbReference>
<accession>A0A557SX99</accession>
<keyword evidence="2" id="KW-1185">Reference proteome</keyword>
<evidence type="ECO:0000313" key="1">
    <source>
        <dbReference type="EMBL" id="TVP41211.1"/>
    </source>
</evidence>
<proteinExistence type="predicted"/>
<gene>
    <name evidence="1" type="ORF">NARC_40174</name>
</gene>
<evidence type="ECO:0000313" key="2">
    <source>
        <dbReference type="Proteomes" id="UP000315289"/>
    </source>
</evidence>
<name>A0A557SX99_9ARCH</name>
<dbReference type="Proteomes" id="UP000315289">
    <property type="component" value="Unassembled WGS sequence"/>
</dbReference>
<reference evidence="1 2" key="1">
    <citation type="journal article" date="2019" name="Front. Microbiol.">
        <title>Ammonia Oxidation by the Arctic Terrestrial Thaumarchaeote Candidatus Nitrosocosmicus arcticus Is Stimulated by Increasing Temperatures.</title>
        <authorList>
            <person name="Alves R.J.E."/>
            <person name="Kerou M."/>
            <person name="Zappe A."/>
            <person name="Bittner R."/>
            <person name="Abby S.S."/>
            <person name="Schmidt H.A."/>
            <person name="Pfeifer K."/>
            <person name="Schleper C."/>
        </authorList>
    </citation>
    <scope>NUCLEOTIDE SEQUENCE [LARGE SCALE GENOMIC DNA]</scope>
    <source>
        <strain evidence="1 2">Kfb</strain>
    </source>
</reference>
<protein>
    <submittedName>
        <fullName evidence="1">Uncharacterized protein</fullName>
    </submittedName>
</protein>
<dbReference type="AlphaFoldDB" id="A0A557SX99"/>